<reference evidence="6" key="1">
    <citation type="journal article" date="2021" name="PeerJ">
        <title>Extensive microbial diversity within the chicken gut microbiome revealed by metagenomics and culture.</title>
        <authorList>
            <person name="Gilroy R."/>
            <person name="Ravi A."/>
            <person name="Getino M."/>
            <person name="Pursley I."/>
            <person name="Horton D.L."/>
            <person name="Alikhan N.F."/>
            <person name="Baker D."/>
            <person name="Gharbi K."/>
            <person name="Hall N."/>
            <person name="Watson M."/>
            <person name="Adriaenssens E.M."/>
            <person name="Foster-Nyarko E."/>
            <person name="Jarju S."/>
            <person name="Secka A."/>
            <person name="Antonio M."/>
            <person name="Oren A."/>
            <person name="Chaudhuri R.R."/>
            <person name="La Ragione R."/>
            <person name="Hildebrand F."/>
            <person name="Pallen M.J."/>
        </authorList>
    </citation>
    <scope>NUCLEOTIDE SEQUENCE</scope>
    <source>
        <strain evidence="6">5032</strain>
    </source>
</reference>
<dbReference type="AlphaFoldDB" id="A0A9D2KPZ6"/>
<dbReference type="InterPro" id="IPR019734">
    <property type="entry name" value="TPR_rpt"/>
</dbReference>
<sequence length="461" mass="51579">MAFADFQAKQKQNKQKTIIREYFTKRHGQLLCLSDDPTILSLLRATVKEMALPAAELVVFVPDPSRLLKAITDSFAAGKRPALFIESVMSGSGETSFMVRQFKESFPDLRIFAMTTSSEKARIMLLYESGADNFILKPISSIDLIDKMAITLREPSVIRQLLDKARKFVVRNVGSEAIKITQGVLKVKPDSASGYVVLGDALRVSGSRDKAQIAYERACKYSQDYLEPLQKLVDLAKEDGKTDMQLEYLKRLDELSPMNAQRKVEMAELQMEMGNMDEAKKLFDGAVNRAYKNAMQQVALMSEKIAMSLQEKDPAQAEKYLRKCLELKGKDLTADDLTTFNQLGICLRKQGRWLDAIVEYKRALQIAPNSSELFYNIAMAHAEGKEYENANRFMLKALALNSSLPRTSPVVAYNMAQVLSFGYSKDKARQAAEISLELDPDYEPAKKLLAQLKAAESGAAS</sequence>
<dbReference type="SMART" id="SM00028">
    <property type="entry name" value="TPR"/>
    <property type="match status" value="6"/>
</dbReference>
<dbReference type="Gene3D" id="3.40.50.2300">
    <property type="match status" value="1"/>
</dbReference>
<reference evidence="6" key="2">
    <citation type="submission" date="2021-04" db="EMBL/GenBank/DDBJ databases">
        <authorList>
            <person name="Gilroy R."/>
        </authorList>
    </citation>
    <scope>NUCLEOTIDE SEQUENCE</scope>
    <source>
        <strain evidence="6">5032</strain>
    </source>
</reference>
<dbReference type="Gene3D" id="1.25.40.10">
    <property type="entry name" value="Tetratricopeptide repeat domain"/>
    <property type="match status" value="1"/>
</dbReference>
<dbReference type="GO" id="GO:0000160">
    <property type="term" value="P:phosphorelay signal transduction system"/>
    <property type="evidence" value="ECO:0007669"/>
    <property type="project" value="InterPro"/>
</dbReference>
<dbReference type="PANTHER" id="PTHR44943">
    <property type="entry name" value="CELLULOSE SYNTHASE OPERON PROTEIN C"/>
    <property type="match status" value="1"/>
</dbReference>
<organism evidence="6 7">
    <name type="scientific">Candidatus Desulfovibrio intestinavium</name>
    <dbReference type="NCBI Taxonomy" id="2838534"/>
    <lineage>
        <taxon>Bacteria</taxon>
        <taxon>Pseudomonadati</taxon>
        <taxon>Thermodesulfobacteriota</taxon>
        <taxon>Desulfovibrionia</taxon>
        <taxon>Desulfovibrionales</taxon>
        <taxon>Desulfovibrionaceae</taxon>
        <taxon>Desulfovibrio</taxon>
    </lineage>
</organism>
<dbReference type="Proteomes" id="UP000823821">
    <property type="component" value="Unassembled WGS sequence"/>
</dbReference>
<evidence type="ECO:0000313" key="7">
    <source>
        <dbReference type="Proteomes" id="UP000823821"/>
    </source>
</evidence>
<comment type="caution">
    <text evidence="6">The sequence shown here is derived from an EMBL/GenBank/DDBJ whole genome shotgun (WGS) entry which is preliminary data.</text>
</comment>
<evidence type="ECO:0000256" key="2">
    <source>
        <dbReference type="ARBA" id="ARBA00022803"/>
    </source>
</evidence>
<protein>
    <submittedName>
        <fullName evidence="6">Tetratricopeptide repeat protein</fullName>
    </submittedName>
</protein>
<keyword evidence="2 4" id="KW-0802">TPR repeat</keyword>
<keyword evidence="1" id="KW-0677">Repeat</keyword>
<name>A0A9D2KPZ6_9BACT</name>
<evidence type="ECO:0000256" key="1">
    <source>
        <dbReference type="ARBA" id="ARBA00022737"/>
    </source>
</evidence>
<dbReference type="InterPro" id="IPR001789">
    <property type="entry name" value="Sig_transdc_resp-reg_receiver"/>
</dbReference>
<proteinExistence type="predicted"/>
<dbReference type="InterPro" id="IPR051685">
    <property type="entry name" value="Ycf3/AcsC/BcsC/TPR_MFPF"/>
</dbReference>
<dbReference type="PANTHER" id="PTHR44943:SF8">
    <property type="entry name" value="TPR REPEAT-CONTAINING PROTEIN MJ0263"/>
    <property type="match status" value="1"/>
</dbReference>
<dbReference type="PROSITE" id="PS50110">
    <property type="entry name" value="RESPONSE_REGULATORY"/>
    <property type="match status" value="1"/>
</dbReference>
<feature type="domain" description="Response regulatory" evidence="5">
    <location>
        <begin position="29"/>
        <end position="152"/>
    </location>
</feature>
<evidence type="ECO:0000313" key="6">
    <source>
        <dbReference type="EMBL" id="HJA79257.1"/>
    </source>
</evidence>
<dbReference type="Pfam" id="PF13424">
    <property type="entry name" value="TPR_12"/>
    <property type="match status" value="1"/>
</dbReference>
<evidence type="ECO:0000256" key="3">
    <source>
        <dbReference type="PROSITE-ProRule" id="PRU00169"/>
    </source>
</evidence>
<comment type="caution">
    <text evidence="3">Lacks conserved residue(s) required for the propagation of feature annotation.</text>
</comment>
<evidence type="ECO:0000259" key="5">
    <source>
        <dbReference type="PROSITE" id="PS50110"/>
    </source>
</evidence>
<evidence type="ECO:0000256" key="4">
    <source>
        <dbReference type="PROSITE-ProRule" id="PRU00339"/>
    </source>
</evidence>
<dbReference type="InterPro" id="IPR011990">
    <property type="entry name" value="TPR-like_helical_dom_sf"/>
</dbReference>
<dbReference type="EMBL" id="DWZD01000040">
    <property type="protein sequence ID" value="HJA79257.1"/>
    <property type="molecule type" value="Genomic_DNA"/>
</dbReference>
<feature type="repeat" description="TPR" evidence="4">
    <location>
        <begin position="337"/>
        <end position="370"/>
    </location>
</feature>
<dbReference type="PROSITE" id="PS50005">
    <property type="entry name" value="TPR"/>
    <property type="match status" value="1"/>
</dbReference>
<dbReference type="SUPFAM" id="SSF52172">
    <property type="entry name" value="CheY-like"/>
    <property type="match status" value="1"/>
</dbReference>
<gene>
    <name evidence="6" type="ORF">H9784_06800</name>
</gene>
<accession>A0A9D2KPZ6</accession>
<dbReference type="InterPro" id="IPR011006">
    <property type="entry name" value="CheY-like_superfamily"/>
</dbReference>
<dbReference type="SUPFAM" id="SSF48452">
    <property type="entry name" value="TPR-like"/>
    <property type="match status" value="1"/>
</dbReference>